<gene>
    <name evidence="2" type="ORF">V1477_014696</name>
</gene>
<dbReference type="Proteomes" id="UP001607303">
    <property type="component" value="Unassembled WGS sequence"/>
</dbReference>
<comment type="caution">
    <text evidence="2">The sequence shown here is derived from an EMBL/GenBank/DDBJ whole genome shotgun (WGS) entry which is preliminary data.</text>
</comment>
<sequence length="167" mass="17547">MSDKTKLLIEGRLIPNNDQFNDTRVSLAFYNDRSHARDSNRFILKQHPNATNSSETSVGGVSGACGSSGMPGTGDAGCSSSRGGSSSGAGGGAGTTGQGCEQVPSSHSTRESHAKFRHGLLQLMIHTIDPLHDGQSRAVIYLLIYVSSIFDLNEITIKLTGSLSNGH</sequence>
<organism evidence="2 3">
    <name type="scientific">Vespula maculifrons</name>
    <name type="common">Eastern yellow jacket</name>
    <name type="synonym">Wasp</name>
    <dbReference type="NCBI Taxonomy" id="7453"/>
    <lineage>
        <taxon>Eukaryota</taxon>
        <taxon>Metazoa</taxon>
        <taxon>Ecdysozoa</taxon>
        <taxon>Arthropoda</taxon>
        <taxon>Hexapoda</taxon>
        <taxon>Insecta</taxon>
        <taxon>Pterygota</taxon>
        <taxon>Neoptera</taxon>
        <taxon>Endopterygota</taxon>
        <taxon>Hymenoptera</taxon>
        <taxon>Apocrita</taxon>
        <taxon>Aculeata</taxon>
        <taxon>Vespoidea</taxon>
        <taxon>Vespidae</taxon>
        <taxon>Vespinae</taxon>
        <taxon>Vespula</taxon>
    </lineage>
</organism>
<dbReference type="AlphaFoldDB" id="A0ABD2BI58"/>
<keyword evidence="3" id="KW-1185">Reference proteome</keyword>
<proteinExistence type="predicted"/>
<protein>
    <submittedName>
        <fullName evidence="2">Sodium/potassium/calcium exchanger Nckx30C isoform X7</fullName>
    </submittedName>
</protein>
<feature type="region of interest" description="Disordered" evidence="1">
    <location>
        <begin position="46"/>
        <end position="112"/>
    </location>
</feature>
<reference evidence="2 3" key="1">
    <citation type="journal article" date="2024" name="Ann. Entomol. Soc. Am.">
        <title>Genomic analyses of the southern and eastern yellowjacket wasps (Hymenoptera: Vespidae) reveal evolutionary signatures of social life.</title>
        <authorList>
            <person name="Catto M.A."/>
            <person name="Caine P.B."/>
            <person name="Orr S.E."/>
            <person name="Hunt B.G."/>
            <person name="Goodisman M.A.D."/>
        </authorList>
    </citation>
    <scope>NUCLEOTIDE SEQUENCE [LARGE SCALE GENOMIC DNA]</scope>
    <source>
        <strain evidence="2">232</strain>
        <tissue evidence="2">Head and thorax</tissue>
    </source>
</reference>
<dbReference type="EMBL" id="JAYRBN010000075">
    <property type="protein sequence ID" value="KAL2732455.1"/>
    <property type="molecule type" value="Genomic_DNA"/>
</dbReference>
<accession>A0ABD2BI58</accession>
<name>A0ABD2BI58_VESMC</name>
<evidence type="ECO:0000256" key="1">
    <source>
        <dbReference type="SAM" id="MobiDB-lite"/>
    </source>
</evidence>
<feature type="compositionally biased region" description="Gly residues" evidence="1">
    <location>
        <begin position="85"/>
        <end position="97"/>
    </location>
</feature>
<evidence type="ECO:0000313" key="3">
    <source>
        <dbReference type="Proteomes" id="UP001607303"/>
    </source>
</evidence>
<evidence type="ECO:0000313" key="2">
    <source>
        <dbReference type="EMBL" id="KAL2732455.1"/>
    </source>
</evidence>